<dbReference type="Pfam" id="PF01068">
    <property type="entry name" value="DNA_ligase_A_M"/>
    <property type="match status" value="1"/>
</dbReference>
<dbReference type="PANTHER" id="PTHR45674:SF4">
    <property type="entry name" value="DNA LIGASE 1"/>
    <property type="match status" value="1"/>
</dbReference>
<dbReference type="InterPro" id="IPR012308">
    <property type="entry name" value="DNA_ligase_ATP-dep_N"/>
</dbReference>
<accession>A0AAV2YRX9</accession>
<name>A0AAV2YRX9_9STRA</name>
<dbReference type="AlphaFoldDB" id="A0AAV2YRX9"/>
<evidence type="ECO:0000256" key="10">
    <source>
        <dbReference type="ARBA" id="ARBA00023306"/>
    </source>
</evidence>
<dbReference type="Gene3D" id="1.10.3260.10">
    <property type="entry name" value="DNA ligase, ATP-dependent, N-terminal domain"/>
    <property type="match status" value="1"/>
</dbReference>
<dbReference type="SUPFAM" id="SSF56091">
    <property type="entry name" value="DNA ligase/mRNA capping enzyme, catalytic domain"/>
    <property type="match status" value="1"/>
</dbReference>
<dbReference type="GO" id="GO:0005524">
    <property type="term" value="F:ATP binding"/>
    <property type="evidence" value="ECO:0007669"/>
    <property type="project" value="UniProtKB-KW"/>
</dbReference>
<keyword evidence="2" id="KW-0436">Ligase</keyword>
<keyword evidence="7" id="KW-0067">ATP-binding</keyword>
<dbReference type="GO" id="GO:0006310">
    <property type="term" value="P:DNA recombination"/>
    <property type="evidence" value="ECO:0007669"/>
    <property type="project" value="UniProtKB-KW"/>
</dbReference>
<dbReference type="GO" id="GO:0006273">
    <property type="term" value="P:lagging strand elongation"/>
    <property type="evidence" value="ECO:0007669"/>
    <property type="project" value="TreeGrafter"/>
</dbReference>
<dbReference type="GO" id="GO:0005739">
    <property type="term" value="C:mitochondrion"/>
    <property type="evidence" value="ECO:0007669"/>
    <property type="project" value="TreeGrafter"/>
</dbReference>
<evidence type="ECO:0000256" key="4">
    <source>
        <dbReference type="ARBA" id="ARBA00022705"/>
    </source>
</evidence>
<evidence type="ECO:0000256" key="9">
    <source>
        <dbReference type="ARBA" id="ARBA00023204"/>
    </source>
</evidence>
<evidence type="ECO:0000256" key="7">
    <source>
        <dbReference type="ARBA" id="ARBA00022840"/>
    </source>
</evidence>
<evidence type="ECO:0000313" key="12">
    <source>
        <dbReference type="EMBL" id="DAZ96186.1"/>
    </source>
</evidence>
<dbReference type="CDD" id="cd07900">
    <property type="entry name" value="Adenylation_DNA_ligase_I_Euk"/>
    <property type="match status" value="1"/>
</dbReference>
<comment type="similarity">
    <text evidence="1">Belongs to the ATP-dependent DNA ligase family.</text>
</comment>
<dbReference type="EMBL" id="DAKRPA010000175">
    <property type="protein sequence ID" value="DAZ96186.1"/>
    <property type="molecule type" value="Genomic_DNA"/>
</dbReference>
<dbReference type="InterPro" id="IPR016059">
    <property type="entry name" value="DNA_ligase_ATP-dep_CS"/>
</dbReference>
<dbReference type="Pfam" id="PF04679">
    <property type="entry name" value="DNA_ligase_A_C"/>
    <property type="match status" value="1"/>
</dbReference>
<feature type="domain" description="ATP-dependent DNA ligase family profile" evidence="11">
    <location>
        <begin position="346"/>
        <end position="510"/>
    </location>
</feature>
<dbReference type="SUPFAM" id="SSF117018">
    <property type="entry name" value="ATP-dependent DNA ligase DNA-binding domain"/>
    <property type="match status" value="1"/>
</dbReference>
<dbReference type="InterPro" id="IPR036599">
    <property type="entry name" value="DNA_ligase_N_sf"/>
</dbReference>
<evidence type="ECO:0000313" key="13">
    <source>
        <dbReference type="Proteomes" id="UP001146120"/>
    </source>
</evidence>
<evidence type="ECO:0000256" key="1">
    <source>
        <dbReference type="ARBA" id="ARBA00007572"/>
    </source>
</evidence>
<dbReference type="Pfam" id="PF04675">
    <property type="entry name" value="DNA_ligase_A_N"/>
    <property type="match status" value="1"/>
</dbReference>
<dbReference type="InterPro" id="IPR050191">
    <property type="entry name" value="ATP-dep_DNA_ligase"/>
</dbReference>
<dbReference type="Gene3D" id="3.30.1490.70">
    <property type="match status" value="1"/>
</dbReference>
<keyword evidence="13" id="KW-1185">Reference proteome</keyword>
<keyword evidence="8" id="KW-0233">DNA recombination</keyword>
<keyword evidence="3" id="KW-0132">Cell division</keyword>
<evidence type="ECO:0000256" key="3">
    <source>
        <dbReference type="ARBA" id="ARBA00022618"/>
    </source>
</evidence>
<proteinExistence type="inferred from homology"/>
<dbReference type="GO" id="GO:0005634">
    <property type="term" value="C:nucleus"/>
    <property type="evidence" value="ECO:0007669"/>
    <property type="project" value="TreeGrafter"/>
</dbReference>
<evidence type="ECO:0000256" key="6">
    <source>
        <dbReference type="ARBA" id="ARBA00022763"/>
    </source>
</evidence>
<dbReference type="InterPro" id="IPR012340">
    <property type="entry name" value="NA-bd_OB-fold"/>
</dbReference>
<dbReference type="FunFam" id="2.40.50.140:FF:000062">
    <property type="entry name" value="DNA ligase"/>
    <property type="match status" value="1"/>
</dbReference>
<dbReference type="Proteomes" id="UP001146120">
    <property type="component" value="Unassembled WGS sequence"/>
</dbReference>
<dbReference type="Gene3D" id="2.40.50.140">
    <property type="entry name" value="Nucleic acid-binding proteins"/>
    <property type="match status" value="1"/>
</dbReference>
<dbReference type="GO" id="GO:0003910">
    <property type="term" value="F:DNA ligase (ATP) activity"/>
    <property type="evidence" value="ECO:0007669"/>
    <property type="project" value="InterPro"/>
</dbReference>
<dbReference type="PROSITE" id="PS50160">
    <property type="entry name" value="DNA_LIGASE_A3"/>
    <property type="match status" value="1"/>
</dbReference>
<evidence type="ECO:0000259" key="11">
    <source>
        <dbReference type="PROSITE" id="PS50160"/>
    </source>
</evidence>
<keyword evidence="6" id="KW-0227">DNA damage</keyword>
<protein>
    <recommendedName>
        <fullName evidence="11">ATP-dependent DNA ligase family profile domain-containing protein</fullName>
    </recommendedName>
</protein>
<dbReference type="InterPro" id="IPR012309">
    <property type="entry name" value="DNA_ligase_ATP-dep_C"/>
</dbReference>
<evidence type="ECO:0000256" key="5">
    <source>
        <dbReference type="ARBA" id="ARBA00022741"/>
    </source>
</evidence>
<reference evidence="12" key="2">
    <citation type="journal article" date="2023" name="Microbiol Resour">
        <title>Decontamination and Annotation of the Draft Genome Sequence of the Oomycete Lagenidium giganteum ARSEF 373.</title>
        <authorList>
            <person name="Morgan W.R."/>
            <person name="Tartar A."/>
        </authorList>
    </citation>
    <scope>NUCLEOTIDE SEQUENCE</scope>
    <source>
        <strain evidence="12">ARSEF 373</strain>
    </source>
</reference>
<reference evidence="12" key="1">
    <citation type="submission" date="2022-11" db="EMBL/GenBank/DDBJ databases">
        <authorList>
            <person name="Morgan W.R."/>
            <person name="Tartar A."/>
        </authorList>
    </citation>
    <scope>NUCLEOTIDE SEQUENCE</scope>
    <source>
        <strain evidence="12">ARSEF 373</strain>
    </source>
</reference>
<dbReference type="PANTHER" id="PTHR45674">
    <property type="entry name" value="DNA LIGASE 1/3 FAMILY MEMBER"/>
    <property type="match status" value="1"/>
</dbReference>
<dbReference type="InterPro" id="IPR012310">
    <property type="entry name" value="DNA_ligase_ATP-dep_cent"/>
</dbReference>
<gene>
    <name evidence="12" type="ORF">N0F65_012376</name>
</gene>
<feature type="non-terminal residue" evidence="12">
    <location>
        <position position="1"/>
    </location>
</feature>
<keyword evidence="5" id="KW-0547">Nucleotide-binding</keyword>
<evidence type="ECO:0000256" key="8">
    <source>
        <dbReference type="ARBA" id="ARBA00023172"/>
    </source>
</evidence>
<organism evidence="12 13">
    <name type="scientific">Lagenidium giganteum</name>
    <dbReference type="NCBI Taxonomy" id="4803"/>
    <lineage>
        <taxon>Eukaryota</taxon>
        <taxon>Sar</taxon>
        <taxon>Stramenopiles</taxon>
        <taxon>Oomycota</taxon>
        <taxon>Peronosporomycetes</taxon>
        <taxon>Pythiales</taxon>
        <taxon>Pythiaceae</taxon>
    </lineage>
</organism>
<dbReference type="CDD" id="cd07969">
    <property type="entry name" value="OBF_DNA_ligase_I"/>
    <property type="match status" value="1"/>
</dbReference>
<keyword evidence="9" id="KW-0234">DNA repair</keyword>
<sequence length="638" mass="70032">RERSALMADAFRPLISDPRQLSAALFLAASQVGLAPPYEGRELRFGTKTFRTLLTSLLTQQQSDLGGAVETAADIPTSVPDYAVLVNQLIQQGHLRLAGDHHAEGPARSIAAVHDALLAIAGEEGSGAVARKQVLATTLLLDSTTVDEAIVLSRLLAHQKLRIGMGDKSILSALGLAACPATTEPDAIQAMATSVKQAFARRPDFAALAQTISEAAIFEDTRETLHLLEERAAPTPGVPVLTMSAYPVTSFQEVLTRLRKSTAGAAACEYKYDGARVQVHLRTGSNGIISGRIFSRNIEDNTPKYESLLYVLDQQRLPHVSDCILEGEVVAIDRQTNRLLPFQILQQKVTTDFCLFAFDLLELNGNSLLERSLEDRREILRTHFSTRGGFFEFVASHDVTVSADISDDEAINKIQRVLEQAVGSSCEGLMVKTLDAPYRAGERSFSWMKVKHDYILSSVADSASSPEKHRKQQDHGAFLPDALDLIPIGAYHGRGRRAGVYGSFLLAAFDPLRQRFETIGKVGSGFTDASLEEITNRFQADALTSPPAEYDTNLIRSLQPDVWFQPREVWEIRATQLTLSPSHTCGRGVDLDSSKGLALRFPRFLRVRDDKSIQDATSSCDIRQFYQQQFGSEDAEST</sequence>
<dbReference type="PROSITE" id="PS00697">
    <property type="entry name" value="DNA_LIGASE_A1"/>
    <property type="match status" value="1"/>
</dbReference>
<dbReference type="GO" id="GO:0003677">
    <property type="term" value="F:DNA binding"/>
    <property type="evidence" value="ECO:0007669"/>
    <property type="project" value="InterPro"/>
</dbReference>
<keyword evidence="10" id="KW-0131">Cell cycle</keyword>
<dbReference type="GO" id="GO:0006281">
    <property type="term" value="P:DNA repair"/>
    <property type="evidence" value="ECO:0007669"/>
    <property type="project" value="UniProtKB-KW"/>
</dbReference>
<comment type="caution">
    <text evidence="12">The sequence shown here is derived from an EMBL/GenBank/DDBJ whole genome shotgun (WGS) entry which is preliminary data.</text>
</comment>
<keyword evidence="4" id="KW-0235">DNA replication</keyword>
<dbReference type="GO" id="GO:0051301">
    <property type="term" value="P:cell division"/>
    <property type="evidence" value="ECO:0007669"/>
    <property type="project" value="UniProtKB-KW"/>
</dbReference>
<dbReference type="Gene3D" id="3.30.470.30">
    <property type="entry name" value="DNA ligase/mRNA capping enzyme"/>
    <property type="match status" value="1"/>
</dbReference>
<dbReference type="SUPFAM" id="SSF50249">
    <property type="entry name" value="Nucleic acid-binding proteins"/>
    <property type="match status" value="1"/>
</dbReference>
<evidence type="ECO:0000256" key="2">
    <source>
        <dbReference type="ARBA" id="ARBA00022598"/>
    </source>
</evidence>